<gene>
    <name evidence="1" type="ORF">XBP1_1450005</name>
</gene>
<reference evidence="1" key="1">
    <citation type="submission" date="2013-07" db="EMBL/GenBank/DDBJ databases">
        <title>Sub-species coevolution in mutualistic symbiosis.</title>
        <authorList>
            <person name="Murfin K."/>
            <person name="Klassen J."/>
            <person name="Lee M."/>
            <person name="Forst S."/>
            <person name="Stock P."/>
            <person name="Goodrich-Blair H."/>
        </authorList>
    </citation>
    <scope>NUCLEOTIDE SEQUENCE [LARGE SCALE GENOMIC DNA]</scope>
    <source>
        <strain evidence="1">Puntauvense</strain>
    </source>
</reference>
<organism evidence="1">
    <name type="scientific">Xenorhabdus bovienii str. puntauvense</name>
    <dbReference type="NCBI Taxonomy" id="1398201"/>
    <lineage>
        <taxon>Bacteria</taxon>
        <taxon>Pseudomonadati</taxon>
        <taxon>Pseudomonadota</taxon>
        <taxon>Gammaproteobacteria</taxon>
        <taxon>Enterobacterales</taxon>
        <taxon>Morganellaceae</taxon>
        <taxon>Xenorhabdus</taxon>
    </lineage>
</organism>
<comment type="caution">
    <text evidence="1">The sequence shown here is derived from an EMBL/GenBank/DDBJ whole genome shotgun (WGS) entry which is preliminary data.</text>
</comment>
<dbReference type="Proteomes" id="UP000028511">
    <property type="component" value="Unassembled WGS sequence"/>
</dbReference>
<dbReference type="HOGENOM" id="CLU_072578_0_0_6"/>
<name>A0A077NBJ3_XENBV</name>
<sequence length="341" mass="37288">MQFDSLTSQLRNEFDESKLPDFQHARMFGSIHHGADNIDFQIIADALDCHRDFYGAGIIYSDGLFKRYLVRPSKRRGSPVFSELTHIIIFNLEAGNAPEAELTKTVSEPSLVWEIGSTALSCGGAVAFLLTTAGSGAAIPFTGGASSAGVVLAYAGFTASSLQCMNGAYRIYNLTGKGDEGVEHIGWLDSQDWYVTTTTLLDITSLASGTAALKEAYQTYRVMKATSSRRAAEWLNKMPRYEKKRLTEEIIRYHNPGISNREIKNLIYSGQYPKRYPTEQIRQTLKNHLINTLSSGGAFAGSGMTGVIRNPASIVTSGNYIIGAIYSIAVEKPASYISNGY</sequence>
<dbReference type="RefSeq" id="WP_038215317.1">
    <property type="nucleotide sequence ID" value="NZ_CAWLWN010000133.1"/>
</dbReference>
<dbReference type="AlphaFoldDB" id="A0A077NBJ3"/>
<protein>
    <submittedName>
        <fullName evidence="1">Uncharacterized protein</fullName>
    </submittedName>
</protein>
<evidence type="ECO:0000313" key="1">
    <source>
        <dbReference type="EMBL" id="CDG95602.1"/>
    </source>
</evidence>
<proteinExistence type="predicted"/>
<dbReference type="EMBL" id="CBSW010000052">
    <property type="protein sequence ID" value="CDG95602.1"/>
    <property type="molecule type" value="Genomic_DNA"/>
</dbReference>
<accession>A0A077NBJ3</accession>